<keyword evidence="2" id="KW-0378">Hydrolase</keyword>
<feature type="chain" id="PRO_5045935098" evidence="4">
    <location>
        <begin position="23"/>
        <end position="282"/>
    </location>
</feature>
<evidence type="ECO:0000256" key="4">
    <source>
        <dbReference type="SAM" id="SignalP"/>
    </source>
</evidence>
<dbReference type="Pfam" id="PF01183">
    <property type="entry name" value="Glyco_hydro_25"/>
    <property type="match status" value="1"/>
</dbReference>
<evidence type="ECO:0000256" key="1">
    <source>
        <dbReference type="ARBA" id="ARBA00010646"/>
    </source>
</evidence>
<keyword evidence="3" id="KW-0326">Glycosidase</keyword>
<gene>
    <name evidence="5" type="ORF">SAMN06265373_105386</name>
</gene>
<dbReference type="Proteomes" id="UP001157961">
    <property type="component" value="Unassembled WGS sequence"/>
</dbReference>
<dbReference type="PANTHER" id="PTHR34135:SF2">
    <property type="entry name" value="LYSOZYME"/>
    <property type="match status" value="1"/>
</dbReference>
<organism evidence="5 6">
    <name type="scientific">Shimia sagamensis</name>
    <dbReference type="NCBI Taxonomy" id="1566352"/>
    <lineage>
        <taxon>Bacteria</taxon>
        <taxon>Pseudomonadati</taxon>
        <taxon>Pseudomonadota</taxon>
        <taxon>Alphaproteobacteria</taxon>
        <taxon>Rhodobacterales</taxon>
        <taxon>Roseobacteraceae</taxon>
    </lineage>
</organism>
<comment type="similarity">
    <text evidence="1">Belongs to the glycosyl hydrolase 25 family.</text>
</comment>
<protein>
    <submittedName>
        <fullName evidence="5">Lysozyme</fullName>
    </submittedName>
</protein>
<evidence type="ECO:0000313" key="6">
    <source>
        <dbReference type="Proteomes" id="UP001157961"/>
    </source>
</evidence>
<accession>A0ABY1P8G9</accession>
<keyword evidence="4" id="KW-0732">Signal</keyword>
<proteinExistence type="inferred from homology"/>
<evidence type="ECO:0000313" key="5">
    <source>
        <dbReference type="EMBL" id="SMP27245.1"/>
    </source>
</evidence>
<dbReference type="InterPro" id="IPR018077">
    <property type="entry name" value="Glyco_hydro_fam25_subgr"/>
</dbReference>
<dbReference type="SMART" id="SM00641">
    <property type="entry name" value="Glyco_25"/>
    <property type="match status" value="1"/>
</dbReference>
<comment type="caution">
    <text evidence="5">The sequence shown here is derived from an EMBL/GenBank/DDBJ whole genome shotgun (WGS) entry which is preliminary data.</text>
</comment>
<sequence length="282" mass="31613">MVWVWCVMRVFKTGILALMVVASCGRSVPDDPAAQAAANAAADEAARVQALAAQIVTYPKYGDADPHEWDRRPPSTYPVHGIDVSRWQTDINWHEARRSGVSFAYLKATEGGDLADPMFDTHRRGAAAAGVPWGGYHYYYFCRPAEEQAAWFIKNVPRGAPLPHVLDMEWTPQSRTCRLRPSGSKVRSEARKFLSILEAHYGRRPIVYTTVDFFHDTGIGSLGGTQFWLRTVAGHPQQIYPGTRWTFWQYTGTGLVSGIAGKVDINVFRGSPEAWVRWREGR</sequence>
<dbReference type="InterPro" id="IPR002053">
    <property type="entry name" value="Glyco_hydro_25"/>
</dbReference>
<dbReference type="Gene3D" id="3.20.20.80">
    <property type="entry name" value="Glycosidases"/>
    <property type="match status" value="1"/>
</dbReference>
<evidence type="ECO:0000256" key="2">
    <source>
        <dbReference type="ARBA" id="ARBA00022801"/>
    </source>
</evidence>
<reference evidence="5 6" key="1">
    <citation type="submission" date="2017-05" db="EMBL/GenBank/DDBJ databases">
        <authorList>
            <person name="Varghese N."/>
            <person name="Submissions S."/>
        </authorList>
    </citation>
    <scope>NUCLEOTIDE SEQUENCE [LARGE SCALE GENOMIC DNA]</scope>
    <source>
        <strain evidence="5 6">DSM 29734</strain>
    </source>
</reference>
<dbReference type="InterPro" id="IPR017853">
    <property type="entry name" value="GH"/>
</dbReference>
<feature type="signal peptide" evidence="4">
    <location>
        <begin position="1"/>
        <end position="22"/>
    </location>
</feature>
<dbReference type="EMBL" id="FXTY01000005">
    <property type="protein sequence ID" value="SMP27245.1"/>
    <property type="molecule type" value="Genomic_DNA"/>
</dbReference>
<evidence type="ECO:0000256" key="3">
    <source>
        <dbReference type="ARBA" id="ARBA00023295"/>
    </source>
</evidence>
<keyword evidence="6" id="KW-1185">Reference proteome</keyword>
<dbReference type="PROSITE" id="PS51904">
    <property type="entry name" value="GLYCOSYL_HYDROL_F25_2"/>
    <property type="match status" value="1"/>
</dbReference>
<dbReference type="SUPFAM" id="SSF51445">
    <property type="entry name" value="(Trans)glycosidases"/>
    <property type="match status" value="1"/>
</dbReference>
<dbReference type="PANTHER" id="PTHR34135">
    <property type="entry name" value="LYSOZYME"/>
    <property type="match status" value="1"/>
</dbReference>
<name>A0ABY1P8G9_9RHOB</name>